<dbReference type="InterPro" id="IPR036876">
    <property type="entry name" value="UVR_dom_sf"/>
</dbReference>
<dbReference type="PANTHER" id="PTHR47191">
    <property type="entry name" value="OS05G0170800 PROTEIN"/>
    <property type="match status" value="1"/>
</dbReference>
<gene>
    <name evidence="2" type="ORF">SVIM_LOCUS206719</name>
</gene>
<dbReference type="SUPFAM" id="SSF46600">
    <property type="entry name" value="C-terminal UvrC-binding domain of UvrB"/>
    <property type="match status" value="1"/>
</dbReference>
<feature type="domain" description="UVR" evidence="1">
    <location>
        <begin position="1"/>
        <end position="31"/>
    </location>
</feature>
<dbReference type="PANTHER" id="PTHR47191:SF2">
    <property type="entry name" value="OS05G0170800 PROTEIN"/>
    <property type="match status" value="1"/>
</dbReference>
<dbReference type="AlphaFoldDB" id="A0A6N2LBR6"/>
<dbReference type="InterPro" id="IPR050718">
    <property type="entry name" value="ApaG-like"/>
</dbReference>
<feature type="domain" description="UVR" evidence="1">
    <location>
        <begin position="31"/>
        <end position="66"/>
    </location>
</feature>
<dbReference type="PROSITE" id="PS50151">
    <property type="entry name" value="UVR"/>
    <property type="match status" value="2"/>
</dbReference>
<evidence type="ECO:0000313" key="2">
    <source>
        <dbReference type="EMBL" id="VFU38206.1"/>
    </source>
</evidence>
<dbReference type="InterPro" id="IPR001943">
    <property type="entry name" value="UVR_dom"/>
</dbReference>
<proteinExistence type="predicted"/>
<reference evidence="2" key="1">
    <citation type="submission" date="2019-03" db="EMBL/GenBank/DDBJ databases">
        <authorList>
            <person name="Mank J."/>
            <person name="Almeida P."/>
        </authorList>
    </citation>
    <scope>NUCLEOTIDE SEQUENCE</scope>
    <source>
        <strain evidence="2">78183</strain>
    </source>
</reference>
<organism evidence="2">
    <name type="scientific">Salix viminalis</name>
    <name type="common">Common osier</name>
    <name type="synonym">Basket willow</name>
    <dbReference type="NCBI Taxonomy" id="40686"/>
    <lineage>
        <taxon>Eukaryota</taxon>
        <taxon>Viridiplantae</taxon>
        <taxon>Streptophyta</taxon>
        <taxon>Embryophyta</taxon>
        <taxon>Tracheophyta</taxon>
        <taxon>Spermatophyta</taxon>
        <taxon>Magnoliopsida</taxon>
        <taxon>eudicotyledons</taxon>
        <taxon>Gunneridae</taxon>
        <taxon>Pentapetalae</taxon>
        <taxon>rosids</taxon>
        <taxon>fabids</taxon>
        <taxon>Malpighiales</taxon>
        <taxon>Salicaceae</taxon>
        <taxon>Saliceae</taxon>
        <taxon>Salix</taxon>
    </lineage>
</organism>
<dbReference type="EMBL" id="CAADRP010001358">
    <property type="protein sequence ID" value="VFU38206.1"/>
    <property type="molecule type" value="Genomic_DNA"/>
</dbReference>
<accession>A0A6N2LBR6</accession>
<evidence type="ECO:0000259" key="1">
    <source>
        <dbReference type="PROSITE" id="PS50151"/>
    </source>
</evidence>
<protein>
    <recommendedName>
        <fullName evidence="1">UVR domain-containing protein</fullName>
    </recommendedName>
</protein>
<name>A0A6N2LBR6_SALVM</name>
<sequence length="81" mass="9239">MLKQQMKAAAQSEDYEEAARIRDSLKSFEEEEPVLRLHRLLKEAIADEQFEDAARYRDELKEIAPHSLLKCSSDATTLGSS</sequence>
<dbReference type="Gene3D" id="4.10.860.10">
    <property type="entry name" value="UVR domain"/>
    <property type="match status" value="1"/>
</dbReference>
<dbReference type="Pfam" id="PF02151">
    <property type="entry name" value="UVR"/>
    <property type="match status" value="2"/>
</dbReference>